<accession>A0A2N9JJZ4</accession>
<sequence>MTCHRVSRAVTALVGATCLVAAATGCAAPATPASPAASSASAAASTAAALTLTDGYVKAAGKSGDMAMSAIFGTLTNSSSSPITVVSGTSDAAMTVELHEVVMKDGSMKMQQREGGFVVPANGTLELGPGGLHIMLIGLTRDIKAGDPVTAELTLSDGQKVTVSAVGRDLPNANESYAPSPSGSPSHG</sequence>
<keyword evidence="2" id="KW-0732">Signal</keyword>
<feature type="signal peptide" evidence="2">
    <location>
        <begin position="1"/>
        <end position="27"/>
    </location>
</feature>
<dbReference type="InterPro" id="IPR007410">
    <property type="entry name" value="LpqE-like"/>
</dbReference>
<evidence type="ECO:0008006" key="5">
    <source>
        <dbReference type="Google" id="ProtNLM"/>
    </source>
</evidence>
<dbReference type="OrthoDB" id="9796962at2"/>
<evidence type="ECO:0000256" key="2">
    <source>
        <dbReference type="SAM" id="SignalP"/>
    </source>
</evidence>
<reference evidence="3 4" key="1">
    <citation type="submission" date="2018-02" db="EMBL/GenBank/DDBJ databases">
        <authorList>
            <person name="Cohen D.B."/>
            <person name="Kent A.D."/>
        </authorList>
    </citation>
    <scope>NUCLEOTIDE SEQUENCE [LARGE SCALE GENOMIC DNA]</scope>
    <source>
        <strain evidence="3">1</strain>
    </source>
</reference>
<dbReference type="Gene3D" id="2.60.40.1890">
    <property type="entry name" value="PCu(A)C copper chaperone"/>
    <property type="match status" value="1"/>
</dbReference>
<feature type="chain" id="PRO_5038829336" description="Copper chaperone PCu(A)C" evidence="2">
    <location>
        <begin position="28"/>
        <end position="188"/>
    </location>
</feature>
<dbReference type="SUPFAM" id="SSF110087">
    <property type="entry name" value="DR1885-like metal-binding protein"/>
    <property type="match status" value="1"/>
</dbReference>
<name>A0A2N9JJZ4_9ACTN</name>
<evidence type="ECO:0000313" key="3">
    <source>
        <dbReference type="EMBL" id="SPD87902.1"/>
    </source>
</evidence>
<dbReference type="Pfam" id="PF04314">
    <property type="entry name" value="PCuAC"/>
    <property type="match status" value="1"/>
</dbReference>
<feature type="compositionally biased region" description="Polar residues" evidence="1">
    <location>
        <begin position="173"/>
        <end position="188"/>
    </location>
</feature>
<dbReference type="AlphaFoldDB" id="A0A2N9JJZ4"/>
<evidence type="ECO:0000313" key="4">
    <source>
        <dbReference type="Proteomes" id="UP000238164"/>
    </source>
</evidence>
<keyword evidence="4" id="KW-1185">Reference proteome</keyword>
<dbReference type="PANTHER" id="PTHR36302">
    <property type="entry name" value="BLR7088 PROTEIN"/>
    <property type="match status" value="1"/>
</dbReference>
<proteinExistence type="predicted"/>
<evidence type="ECO:0000256" key="1">
    <source>
        <dbReference type="SAM" id="MobiDB-lite"/>
    </source>
</evidence>
<dbReference type="KEGG" id="mgg:MPLG2_2872"/>
<organism evidence="3 4">
    <name type="scientific">Micropruina glycogenica</name>
    <dbReference type="NCBI Taxonomy" id="75385"/>
    <lineage>
        <taxon>Bacteria</taxon>
        <taxon>Bacillati</taxon>
        <taxon>Actinomycetota</taxon>
        <taxon>Actinomycetes</taxon>
        <taxon>Propionibacteriales</taxon>
        <taxon>Nocardioidaceae</taxon>
        <taxon>Micropruina</taxon>
    </lineage>
</organism>
<dbReference type="PANTHER" id="PTHR36302:SF1">
    <property type="entry name" value="COPPER CHAPERONE PCU(A)C"/>
    <property type="match status" value="1"/>
</dbReference>
<dbReference type="PROSITE" id="PS51257">
    <property type="entry name" value="PROKAR_LIPOPROTEIN"/>
    <property type="match status" value="1"/>
</dbReference>
<dbReference type="RefSeq" id="WP_105186531.1">
    <property type="nucleotide sequence ID" value="NZ_BAAAGO010000008.1"/>
</dbReference>
<dbReference type="Proteomes" id="UP000238164">
    <property type="component" value="Chromosome 1"/>
</dbReference>
<dbReference type="EMBL" id="LT985188">
    <property type="protein sequence ID" value="SPD87902.1"/>
    <property type="molecule type" value="Genomic_DNA"/>
</dbReference>
<dbReference type="InterPro" id="IPR036182">
    <property type="entry name" value="PCuAC_sf"/>
</dbReference>
<protein>
    <recommendedName>
        <fullName evidence="5">Copper chaperone PCu(A)C</fullName>
    </recommendedName>
</protein>
<gene>
    <name evidence="3" type="ORF">MPLG2_2872</name>
</gene>
<feature type="region of interest" description="Disordered" evidence="1">
    <location>
        <begin position="167"/>
        <end position="188"/>
    </location>
</feature>
<dbReference type="InterPro" id="IPR058248">
    <property type="entry name" value="Lxx211020-like"/>
</dbReference>